<proteinExistence type="predicted"/>
<dbReference type="InterPro" id="IPR035944">
    <property type="entry name" value="YfbM-like_sf"/>
</dbReference>
<reference evidence="2" key="1">
    <citation type="journal article" date="2019" name="Int. J. Syst. Evol. Microbiol.">
        <title>The Global Catalogue of Microorganisms (GCM) 10K type strain sequencing project: providing services to taxonomists for standard genome sequencing and annotation.</title>
        <authorList>
            <consortium name="The Broad Institute Genomics Platform"/>
            <consortium name="The Broad Institute Genome Sequencing Center for Infectious Disease"/>
            <person name="Wu L."/>
            <person name="Ma J."/>
        </authorList>
    </citation>
    <scope>NUCLEOTIDE SEQUENCE [LARGE SCALE GENOMIC DNA]</scope>
    <source>
        <strain evidence="2">JCM 13002</strain>
    </source>
</reference>
<evidence type="ECO:0000313" key="2">
    <source>
        <dbReference type="Proteomes" id="UP001499987"/>
    </source>
</evidence>
<keyword evidence="2" id="KW-1185">Reference proteome</keyword>
<organism evidence="1 2">
    <name type="scientific">Kitasatospora arboriphila</name>
    <dbReference type="NCBI Taxonomy" id="258052"/>
    <lineage>
        <taxon>Bacteria</taxon>
        <taxon>Bacillati</taxon>
        <taxon>Actinomycetota</taxon>
        <taxon>Actinomycetes</taxon>
        <taxon>Kitasatosporales</taxon>
        <taxon>Streptomycetaceae</taxon>
        <taxon>Kitasatospora</taxon>
    </lineage>
</organism>
<dbReference type="Pfam" id="PF08974">
    <property type="entry name" value="DUF1877"/>
    <property type="match status" value="1"/>
</dbReference>
<dbReference type="InterPro" id="IPR015068">
    <property type="entry name" value="DUF1877"/>
</dbReference>
<dbReference type="Gene3D" id="3.40.1760.10">
    <property type="entry name" value="YfbM-like super family"/>
    <property type="match status" value="1"/>
</dbReference>
<sequence>MSPAYLDRCRRAAAGSPDGDPRWDPPAGDLLDLDWALWGLLRHLRAVEAAPEPVALLDRSISGDDAAAVAFLDHLEVYDRFGDPPTLLTPDAVAEVAGRLDAVDTAAMLARLPSDPDEAAESCGFGRFHGDLAAHLAHHLDALRSFYREAAARGLAVVTWVD</sequence>
<comment type="caution">
    <text evidence="1">The sequence shown here is derived from an EMBL/GenBank/DDBJ whole genome shotgun (WGS) entry which is preliminary data.</text>
</comment>
<evidence type="ECO:0000313" key="1">
    <source>
        <dbReference type="EMBL" id="GAA1089435.1"/>
    </source>
</evidence>
<gene>
    <name evidence="1" type="ORF">GCM10009663_36490</name>
</gene>
<name>A0ABP4E2M1_9ACTN</name>
<evidence type="ECO:0008006" key="3">
    <source>
        <dbReference type="Google" id="ProtNLM"/>
    </source>
</evidence>
<dbReference type="Proteomes" id="UP001499987">
    <property type="component" value="Unassembled WGS sequence"/>
</dbReference>
<dbReference type="EMBL" id="BAAALD010000032">
    <property type="protein sequence ID" value="GAA1089435.1"/>
    <property type="molecule type" value="Genomic_DNA"/>
</dbReference>
<protein>
    <recommendedName>
        <fullName evidence="3">DUF1877 family protein</fullName>
    </recommendedName>
</protein>
<accession>A0ABP4E2M1</accession>